<keyword evidence="2" id="KW-0812">Transmembrane</keyword>
<name>A0A078BB82_STYLE</name>
<dbReference type="OrthoDB" id="302862at2759"/>
<protein>
    <recommendedName>
        <fullName evidence="6">Transmembrane protein</fullName>
    </recommendedName>
</protein>
<evidence type="ECO:0000313" key="4">
    <source>
        <dbReference type="EMBL" id="CDW91451.1"/>
    </source>
</evidence>
<keyword evidence="3" id="KW-0732">Signal</keyword>
<evidence type="ECO:0000256" key="1">
    <source>
        <dbReference type="SAM" id="MobiDB-lite"/>
    </source>
</evidence>
<evidence type="ECO:0000256" key="2">
    <source>
        <dbReference type="SAM" id="Phobius"/>
    </source>
</evidence>
<evidence type="ECO:0000313" key="5">
    <source>
        <dbReference type="Proteomes" id="UP000039865"/>
    </source>
</evidence>
<evidence type="ECO:0008006" key="6">
    <source>
        <dbReference type="Google" id="ProtNLM"/>
    </source>
</evidence>
<feature type="chain" id="PRO_5001729925" description="Transmembrane protein" evidence="3">
    <location>
        <begin position="32"/>
        <end position="1845"/>
    </location>
</feature>
<accession>A0A078BB82</accession>
<feature type="transmembrane region" description="Helical" evidence="2">
    <location>
        <begin position="1762"/>
        <end position="1779"/>
    </location>
</feature>
<organism evidence="4 5">
    <name type="scientific">Stylonychia lemnae</name>
    <name type="common">Ciliate</name>
    <dbReference type="NCBI Taxonomy" id="5949"/>
    <lineage>
        <taxon>Eukaryota</taxon>
        <taxon>Sar</taxon>
        <taxon>Alveolata</taxon>
        <taxon>Ciliophora</taxon>
        <taxon>Intramacronucleata</taxon>
        <taxon>Spirotrichea</taxon>
        <taxon>Stichotrichia</taxon>
        <taxon>Sporadotrichida</taxon>
        <taxon>Oxytrichidae</taxon>
        <taxon>Stylonychinae</taxon>
        <taxon>Stylonychia</taxon>
    </lineage>
</organism>
<keyword evidence="5" id="KW-1185">Reference proteome</keyword>
<feature type="signal peptide" evidence="3">
    <location>
        <begin position="1"/>
        <end position="31"/>
    </location>
</feature>
<reference evidence="4 5" key="1">
    <citation type="submission" date="2014-06" db="EMBL/GenBank/DDBJ databases">
        <authorList>
            <person name="Swart Estienne"/>
        </authorList>
    </citation>
    <scope>NUCLEOTIDE SEQUENCE [LARGE SCALE GENOMIC DNA]</scope>
    <source>
        <strain evidence="4 5">130c</strain>
    </source>
</reference>
<dbReference type="EMBL" id="CCKQ01019435">
    <property type="protein sequence ID" value="CDW91451.1"/>
    <property type="molecule type" value="Genomic_DNA"/>
</dbReference>
<sequence>MGKSIQFTKRTVKSQILALFLSSIALSSIHTAPTDNIDVKLGISTSYFRQNAKEVKYYQVRMDPSKFSGKEDLIVKVIESETQGDPDIYLSKTNNKPNSRANSDIACESSGRDVCTVNHKQLIKGQNIYIGVKCLEDCKYLLKANIFEPVILEDGQDEQIDFATDESKLFKYYVPAASAAKDADNRVNSVTLAVQPLLQQSDNIILTATALKDGTATSKSFRGVPGWKKGQVLRLSEHFSEDWCNDCWVNILVDVQDPGKYQVIAKSNVGLQKLETNKIYEDVSFFGDKNCYKYYVQSSENDMVLKINQYSGLISFTINPKKPAESFDKAAFQYIGTQSSLLRITPRDRKKESQLTGLYYICAVPHMTSTYSIQISEPKLFEDFSYLEDGYDEMGELQGKSIKSFVYKVPSLEYEFEDIDIDVKLEVKSGKSPSLYGKFCEEKNDPKKCGKIPSDEEFVQSYIDYQSGIRVGQILSITFNHDETKCKIDYSNNCYYSILVYVDQDPEELSTFIISASHSQRNHRVLKEGTILQDFVTINSYKYYSFTLFQDKDARNVTFKLNTIHGDADIYVSRINPQPDKLLYEKSSVKSNIDVESVTFGDGDGEISTTYYVAVFSFQYSTFNLLVKVDREGATNQVERIPQLKEGEPFSASIKGKGLDDHYKIYVRQTEGYEQSIKIQISPIRGKFDLYVRYGDKAGTKQWTWSTSDNNLEIKTNDVNFKREGYYYILVHAKTSLWSKFVEDSYAYTILYTTQQGYQYLNAQQAIQNSQQAKTNQYFRHFVTYKDQDLSVSMTVFSGNPLMYISIDPSNKLPSQQKNDFTSKNQAVIQGNKGKSIYIPSSQIQKNNPQCRGGTQSPSSEPCAMFITVYCETDCKYSLKLAYEQGAPRKVVVGVPQHDIVKKDGFNYYYLVVTQYKVEQVYAVLNSLIGKAMIYVNFQDNPQNKAPDEWNLPTTSRYAMRSDFQMRQDMISISNDNLKDCFSRHTDTNVAAQCAIVFGVHQKPEDSQKLEADDSIRYNFVVYTDILFLQNGAPVSGKVDEREFQYYLFEASCLDCPIVISLSTFGNGDPDLYISQGENQLPTLTNFDLYSSTFKSELVRISLDSSEIQAKGIKNLKGSWIVGVYGVKKSEYSISVTQEKNPISTLVSGYSLKVTQEPFESTYFMYYHDRDQVDMLIQINPKVGKVDVYVQTFKDDEQSQNFADRLPKSKRNARWIKDSISSTSTMDEKQLIILNDEKDYCSNCYYLIAVVSHDVRSEYTILAHYFEATFENVLLLKLGETQHYSIKANEKVYFRFIIEERESFQVQLTQLSGMVYTKIYDARLIQTPIEFSQSKSITIDKSDQFIKAGEMYYILVQETQGNDARISILLNQERHIQQLSDGIPLKVDFMKNDLTRHFIFSLPKGEQQVDITVKSNYKDFTPILMYRYSEDVNNRQSLQFPPSGKLDFNYSISWDRGIEQLSQEAGYNVKNETGGLLITLQSYEYMYEKLNGSLPTLYITVTTTSMVVMVPRTQYFGQLKTPTSFKMYQIDQDLHIRNGFLLIDFANCQGKGKVSIVDKPDGHQSLISKVDLSPKEELGRTFLYVPLPRDNLFIMVKVDGVQEWDGKSQFDQVDFMIKVRLSLNNQSRTTEFHYQVNNRISLNGYMLMSGLANLTWNPIMWSDQFGTVSKVKATYSMTVTQDSSRDLNSVCGIRRKEYSEDTRYYDSDTTFFNVPQIMPGKTYFVNVYAKAQVPFTGEEEILPYDAYELHIRESIEFSAKNMFILLILIAICGGAIYICRKLSKKEKPFYKPKEVSHHVEYELTNVNGNRTGEYVRPVVNDLNDNDPLNSSTSTLDNESKGGLGL</sequence>
<gene>
    <name evidence="4" type="primary">Contig8801.g9404</name>
    <name evidence="4" type="ORF">STYLEM_20606</name>
</gene>
<keyword evidence="2" id="KW-0472">Membrane</keyword>
<evidence type="ECO:0000256" key="3">
    <source>
        <dbReference type="SAM" id="SignalP"/>
    </source>
</evidence>
<dbReference type="Proteomes" id="UP000039865">
    <property type="component" value="Unassembled WGS sequence"/>
</dbReference>
<dbReference type="OMA" id="YLYIRVE"/>
<dbReference type="Gene3D" id="2.60.120.380">
    <property type="match status" value="3"/>
</dbReference>
<feature type="compositionally biased region" description="Low complexity" evidence="1">
    <location>
        <begin position="1821"/>
        <end position="1834"/>
    </location>
</feature>
<dbReference type="InParanoid" id="A0A078BB82"/>
<keyword evidence="2" id="KW-1133">Transmembrane helix</keyword>
<feature type="region of interest" description="Disordered" evidence="1">
    <location>
        <begin position="1821"/>
        <end position="1845"/>
    </location>
</feature>
<proteinExistence type="predicted"/>